<accession>A0A4U5M7R6</accession>
<name>A0A4U5M7R6_STECR</name>
<protein>
    <submittedName>
        <fullName evidence="1">Uncharacterized protein</fullName>
    </submittedName>
</protein>
<evidence type="ECO:0000313" key="2">
    <source>
        <dbReference type="Proteomes" id="UP000298663"/>
    </source>
</evidence>
<comment type="caution">
    <text evidence="1">The sequence shown here is derived from an EMBL/GenBank/DDBJ whole genome shotgun (WGS) entry which is preliminary data.</text>
</comment>
<keyword evidence="2" id="KW-1185">Reference proteome</keyword>
<dbReference type="AlphaFoldDB" id="A0A4U5M7R6"/>
<evidence type="ECO:0000313" key="1">
    <source>
        <dbReference type="EMBL" id="TKR64960.1"/>
    </source>
</evidence>
<dbReference type="Proteomes" id="UP000298663">
    <property type="component" value="Unassembled WGS sequence"/>
</dbReference>
<reference evidence="1 2" key="1">
    <citation type="journal article" date="2015" name="Genome Biol.">
        <title>Comparative genomics of Steinernema reveals deeply conserved gene regulatory networks.</title>
        <authorList>
            <person name="Dillman A.R."/>
            <person name="Macchietto M."/>
            <person name="Porter C.F."/>
            <person name="Rogers A."/>
            <person name="Williams B."/>
            <person name="Antoshechkin I."/>
            <person name="Lee M.M."/>
            <person name="Goodwin Z."/>
            <person name="Lu X."/>
            <person name="Lewis E.E."/>
            <person name="Goodrich-Blair H."/>
            <person name="Stock S.P."/>
            <person name="Adams B.J."/>
            <person name="Sternberg P.W."/>
            <person name="Mortazavi A."/>
        </authorList>
    </citation>
    <scope>NUCLEOTIDE SEQUENCE [LARGE SCALE GENOMIC DNA]</scope>
    <source>
        <strain evidence="1 2">ALL</strain>
    </source>
</reference>
<proteinExistence type="predicted"/>
<gene>
    <name evidence="1" type="ORF">L596_025427</name>
</gene>
<organism evidence="1 2">
    <name type="scientific">Steinernema carpocapsae</name>
    <name type="common">Entomopathogenic nematode</name>
    <dbReference type="NCBI Taxonomy" id="34508"/>
    <lineage>
        <taxon>Eukaryota</taxon>
        <taxon>Metazoa</taxon>
        <taxon>Ecdysozoa</taxon>
        <taxon>Nematoda</taxon>
        <taxon>Chromadorea</taxon>
        <taxon>Rhabditida</taxon>
        <taxon>Tylenchina</taxon>
        <taxon>Panagrolaimomorpha</taxon>
        <taxon>Strongyloidoidea</taxon>
        <taxon>Steinernematidae</taxon>
        <taxon>Steinernema</taxon>
    </lineage>
</organism>
<reference evidence="1 2" key="2">
    <citation type="journal article" date="2019" name="G3 (Bethesda)">
        <title>Hybrid Assembly of the Genome of the Entomopathogenic Nematode Steinernema carpocapsae Identifies the X-Chromosome.</title>
        <authorList>
            <person name="Serra L."/>
            <person name="Macchietto M."/>
            <person name="Macias-Munoz A."/>
            <person name="McGill C.J."/>
            <person name="Rodriguez I.M."/>
            <person name="Rodriguez B."/>
            <person name="Murad R."/>
            <person name="Mortazavi A."/>
        </authorList>
    </citation>
    <scope>NUCLEOTIDE SEQUENCE [LARGE SCALE GENOMIC DNA]</scope>
    <source>
        <strain evidence="1 2">ALL</strain>
    </source>
</reference>
<sequence length="83" mass="9825">MPNSSRRIEVIRWRRELCHRCDQMYITNLDCSNGQDELYGLDSPNDSTEIQDVPEDSPFRFVVNENEKIHLKFLAVFLPILKK</sequence>
<dbReference type="EMBL" id="AZBU02000009">
    <property type="protein sequence ID" value="TKR64960.1"/>
    <property type="molecule type" value="Genomic_DNA"/>
</dbReference>